<comment type="caution">
    <text evidence="2">The sequence shown here is derived from an EMBL/GenBank/DDBJ whole genome shotgun (WGS) entry which is preliminary data.</text>
</comment>
<protein>
    <submittedName>
        <fullName evidence="2">Uracil-DNA glycosylase</fullName>
    </submittedName>
</protein>
<keyword evidence="3" id="KW-1185">Reference proteome</keyword>
<sequence length="61" mass="6284">MNAAAPEPDDTAALLAALRLQLDWGADEALAEAPLDRLAAPPPGPQPPPAAEPPRRPAQGR</sequence>
<dbReference type="EMBL" id="SNVJ01000002">
    <property type="protein sequence ID" value="MXP62505.1"/>
    <property type="molecule type" value="Genomic_DNA"/>
</dbReference>
<accession>A0A845B727</accession>
<feature type="non-terminal residue" evidence="2">
    <location>
        <position position="61"/>
    </location>
</feature>
<gene>
    <name evidence="2" type="ORF">E0493_03945</name>
</gene>
<proteinExistence type="predicted"/>
<dbReference type="Proteomes" id="UP000460715">
    <property type="component" value="Unassembled WGS sequence"/>
</dbReference>
<feature type="region of interest" description="Disordered" evidence="1">
    <location>
        <begin position="32"/>
        <end position="61"/>
    </location>
</feature>
<organism evidence="2 3">
    <name type="scientific">Teichococcus coralli</name>
    <dbReference type="NCBI Taxonomy" id="2545983"/>
    <lineage>
        <taxon>Bacteria</taxon>
        <taxon>Pseudomonadati</taxon>
        <taxon>Pseudomonadota</taxon>
        <taxon>Alphaproteobacteria</taxon>
        <taxon>Acetobacterales</taxon>
        <taxon>Roseomonadaceae</taxon>
        <taxon>Roseomonas</taxon>
    </lineage>
</organism>
<feature type="compositionally biased region" description="Pro residues" evidence="1">
    <location>
        <begin position="40"/>
        <end position="52"/>
    </location>
</feature>
<name>A0A845B727_9PROT</name>
<evidence type="ECO:0000313" key="3">
    <source>
        <dbReference type="Proteomes" id="UP000460715"/>
    </source>
</evidence>
<reference evidence="2 3" key="1">
    <citation type="submission" date="2019-03" db="EMBL/GenBank/DDBJ databases">
        <title>Roseomonas sp. a novel Roseomonas species isolated from Sea whip Gorgonian.</title>
        <authorList>
            <person name="Li F."/>
            <person name="Pan X."/>
            <person name="Huang S."/>
            <person name="Li Z."/>
            <person name="Meng B."/>
        </authorList>
    </citation>
    <scope>NUCLEOTIDE SEQUENCE [LARGE SCALE GENOMIC DNA]</scope>
    <source>
        <strain evidence="2 3">M0104</strain>
    </source>
</reference>
<dbReference type="AlphaFoldDB" id="A0A845B727"/>
<evidence type="ECO:0000313" key="2">
    <source>
        <dbReference type="EMBL" id="MXP62505.1"/>
    </source>
</evidence>
<evidence type="ECO:0000256" key="1">
    <source>
        <dbReference type="SAM" id="MobiDB-lite"/>
    </source>
</evidence>